<dbReference type="Ensembl" id="ENSPSMT00000025982.1">
    <property type="protein sequence ID" value="ENSPSMP00000022385.1"/>
    <property type="gene ID" value="ENSPSMG00000015824.1"/>
</dbReference>
<organism evidence="1 2">
    <name type="scientific">Prolemur simus</name>
    <name type="common">Greater bamboo lemur</name>
    <name type="synonym">Hapalemur simus</name>
    <dbReference type="NCBI Taxonomy" id="1328070"/>
    <lineage>
        <taxon>Eukaryota</taxon>
        <taxon>Metazoa</taxon>
        <taxon>Chordata</taxon>
        <taxon>Craniata</taxon>
        <taxon>Vertebrata</taxon>
        <taxon>Euteleostomi</taxon>
        <taxon>Mammalia</taxon>
        <taxon>Eutheria</taxon>
        <taxon>Euarchontoglires</taxon>
        <taxon>Primates</taxon>
        <taxon>Strepsirrhini</taxon>
        <taxon>Lemuriformes</taxon>
        <taxon>Lemuridae</taxon>
        <taxon>Prolemur</taxon>
    </lineage>
</organism>
<reference evidence="1" key="2">
    <citation type="submission" date="2025-09" db="UniProtKB">
        <authorList>
            <consortium name="Ensembl"/>
        </authorList>
    </citation>
    <scope>IDENTIFICATION</scope>
</reference>
<sequence>MNYETRGEWWPPRTWSHVLQCEVLIRKAASIDGLAPRAVVVGEVACLRTWQPPTHPRPTWLAPLRQRGQASSEIKTNKMIGKIAKIKQSLNIFCHRNYPGFWVVYFLSEQVFKLFSKDLKAILRQLLVTQNL</sequence>
<protein>
    <submittedName>
        <fullName evidence="1">Uncharacterized protein</fullName>
    </submittedName>
</protein>
<keyword evidence="2" id="KW-1185">Reference proteome</keyword>
<evidence type="ECO:0000313" key="1">
    <source>
        <dbReference type="Ensembl" id="ENSPSMP00000022385.1"/>
    </source>
</evidence>
<name>A0A8C9DNQ4_PROSS</name>
<accession>A0A8C9DNQ4</accession>
<proteinExistence type="predicted"/>
<dbReference type="Proteomes" id="UP000694414">
    <property type="component" value="Unplaced"/>
</dbReference>
<dbReference type="AlphaFoldDB" id="A0A8C9DNQ4"/>
<reference evidence="1" key="1">
    <citation type="submission" date="2025-08" db="UniProtKB">
        <authorList>
            <consortium name="Ensembl"/>
        </authorList>
    </citation>
    <scope>IDENTIFICATION</scope>
</reference>
<evidence type="ECO:0000313" key="2">
    <source>
        <dbReference type="Proteomes" id="UP000694414"/>
    </source>
</evidence>